<evidence type="ECO:0000259" key="4">
    <source>
        <dbReference type="PROSITE" id="PS51379"/>
    </source>
</evidence>
<comment type="caution">
    <text evidence="5">The sequence shown here is derived from an EMBL/GenBank/DDBJ whole genome shotgun (WGS) entry which is preliminary data.</text>
</comment>
<feature type="domain" description="4Fe-4S ferredoxin-type" evidence="4">
    <location>
        <begin position="511"/>
        <end position="540"/>
    </location>
</feature>
<protein>
    <submittedName>
        <fullName evidence="5">Phosphoadenosine phosphosulfate reductase family protein</fullName>
    </submittedName>
</protein>
<dbReference type="PANTHER" id="PTHR43196">
    <property type="entry name" value="SULFATE ADENYLYLTRANSFERASE SUBUNIT 2"/>
    <property type="match status" value="1"/>
</dbReference>
<dbReference type="InterPro" id="IPR014729">
    <property type="entry name" value="Rossmann-like_a/b/a_fold"/>
</dbReference>
<dbReference type="Gene3D" id="3.30.70.20">
    <property type="match status" value="1"/>
</dbReference>
<keyword evidence="3" id="KW-0411">Iron-sulfur</keyword>
<evidence type="ECO:0000313" key="5">
    <source>
        <dbReference type="EMBL" id="MBT8726587.1"/>
    </source>
</evidence>
<dbReference type="PROSITE" id="PS51379">
    <property type="entry name" value="4FE4S_FER_2"/>
    <property type="match status" value="1"/>
</dbReference>
<dbReference type="SUPFAM" id="SSF54862">
    <property type="entry name" value="4Fe-4S ferredoxins"/>
    <property type="match status" value="1"/>
</dbReference>
<keyword evidence="1" id="KW-0479">Metal-binding</keyword>
<dbReference type="SUPFAM" id="SSF52402">
    <property type="entry name" value="Adenine nucleotide alpha hydrolases-like"/>
    <property type="match status" value="1"/>
</dbReference>
<dbReference type="PANTHER" id="PTHR43196:SF2">
    <property type="entry name" value="PHOSPHOADENOSINE PHOSPHOSULFATE REDUCTASE"/>
    <property type="match status" value="1"/>
</dbReference>
<sequence>MYKIEWDKETGGILLSSKVTKETLGVSPRPVWFEELDLLGLDKLEYIYPPAEAPLMWAVNKQYFYRGELMFEAKGANIYDAPTVVFQEGKETATLVPVDIEEMLRRNKDQMFLIENEALEFIRDTYIAYAGVNRAYDAIMANQNIDFEALAQKVEKKTKQKMAVVKEDCDSFDVMPLDVANVKGKRVLLSTRIDKFIASFSGGKDSQVVLDLVTRAIPPTAFEVIYSDTGYELPSSLELYEEVKRYYGNRFPALKFTTTRNHESVLNYWDKIGTPSDTHRWCCSVMKTAPLYRSLKMEGNKQARVLTFDGVRAEESTRRSGYNRIGKGVKHSTVVNVSPILNWNSVEIFLYIFKYDLPINIAYRKGITRVGCVICPFSSEWNDMVVNRTFKSALSPFLKKIENCVNKLTISDQDEYIKSGNWKRRAGGREMNPDSALNVISTNPDLIIEMVNPHKDITTWFSAIGEFKGNSKYGNIKYGGSIYSFHVENKNRKLIIIFPNANNALFAGLVKRALYKAVFCINCEACEVECPTGALSIIPEAKINKSKCIHCQKCLNFHELGCIVAHSLKITNSKSTKMKLVGYNNFGLKEEWLDYYMLNHKDFFKSNDHGLNTKEQLPSFTKWLVHAEILDNSKTKNLTEIGKLLISIYSFNPSLVWEIIWINFTYSSPILSWYAQSVPFLKKTADAELKAMVKNDFPDTSDTTIKNIVYAMLRTLKESPIGEDICQYTSEEKQTFVRLPASEISREAIAYSLYRYSEINNSKELRVSTIYSDTEHGPKVEFGIERSILMRNLRSLSSDTDRVLLAELNMGLDHITLRKDLNAISALELLTK</sequence>
<evidence type="ECO:0000256" key="2">
    <source>
        <dbReference type="ARBA" id="ARBA00023004"/>
    </source>
</evidence>
<dbReference type="Gene3D" id="3.40.50.620">
    <property type="entry name" value="HUPs"/>
    <property type="match status" value="1"/>
</dbReference>
<dbReference type="InterPro" id="IPR017896">
    <property type="entry name" value="4Fe4S_Fe-S-bd"/>
</dbReference>
<dbReference type="InterPro" id="IPR050128">
    <property type="entry name" value="Sulfate_adenylyltrnsfr_sub2"/>
</dbReference>
<evidence type="ECO:0000256" key="1">
    <source>
        <dbReference type="ARBA" id="ARBA00022723"/>
    </source>
</evidence>
<reference evidence="5 6" key="1">
    <citation type="submission" date="2020-12" db="EMBL/GenBank/DDBJ databases">
        <title>Microorganisms.</title>
        <authorList>
            <person name="Matos J."/>
            <person name="Faleiro L."/>
            <person name="Duarte I."/>
        </authorList>
    </citation>
    <scope>NUCLEOTIDE SEQUENCE [LARGE SCALE GENOMIC DNA]</scope>
    <source>
        <strain evidence="5 6">PtFD3Pch2</strain>
    </source>
</reference>
<accession>A0ABS5X3R7</accession>
<dbReference type="PROSITE" id="PS00198">
    <property type="entry name" value="4FE4S_FER_1"/>
    <property type="match status" value="1"/>
</dbReference>
<keyword evidence="2" id="KW-0408">Iron</keyword>
<dbReference type="Pfam" id="PF01507">
    <property type="entry name" value="PAPS_reduct"/>
    <property type="match status" value="1"/>
</dbReference>
<organism evidence="5 6">
    <name type="scientific">Bacteroides uniformis</name>
    <dbReference type="NCBI Taxonomy" id="820"/>
    <lineage>
        <taxon>Bacteria</taxon>
        <taxon>Pseudomonadati</taxon>
        <taxon>Bacteroidota</taxon>
        <taxon>Bacteroidia</taxon>
        <taxon>Bacteroidales</taxon>
        <taxon>Bacteroidaceae</taxon>
        <taxon>Bacteroides</taxon>
    </lineage>
</organism>
<evidence type="ECO:0000313" key="6">
    <source>
        <dbReference type="Proteomes" id="UP001196342"/>
    </source>
</evidence>
<dbReference type="InterPro" id="IPR002500">
    <property type="entry name" value="PAPS_reduct_dom"/>
</dbReference>
<proteinExistence type="predicted"/>
<gene>
    <name evidence="5" type="ORF">JQN06_10470</name>
</gene>
<name>A0ABS5X3R7_BACUN</name>
<dbReference type="Proteomes" id="UP001196342">
    <property type="component" value="Unassembled WGS sequence"/>
</dbReference>
<dbReference type="InterPro" id="IPR017900">
    <property type="entry name" value="4Fe4S_Fe_S_CS"/>
</dbReference>
<evidence type="ECO:0000256" key="3">
    <source>
        <dbReference type="ARBA" id="ARBA00023014"/>
    </source>
</evidence>
<keyword evidence="6" id="KW-1185">Reference proteome</keyword>
<dbReference type="EMBL" id="JAFBJK010000003">
    <property type="protein sequence ID" value="MBT8726587.1"/>
    <property type="molecule type" value="Genomic_DNA"/>
</dbReference>